<dbReference type="InterPro" id="IPR023772">
    <property type="entry name" value="DNA-bd_HTH_TetR-type_CS"/>
</dbReference>
<proteinExistence type="predicted"/>
<dbReference type="EMBL" id="JAAATY010000039">
    <property type="protein sequence ID" value="NRN70450.1"/>
    <property type="molecule type" value="Genomic_DNA"/>
</dbReference>
<name>A0ABX2FGF0_9PSEU</name>
<feature type="domain" description="HTH tetR-type" evidence="5">
    <location>
        <begin position="14"/>
        <end position="74"/>
    </location>
</feature>
<keyword evidence="3" id="KW-0804">Transcription</keyword>
<dbReference type="PANTHER" id="PTHR30055:SF234">
    <property type="entry name" value="HTH-TYPE TRANSCRIPTIONAL REGULATOR BETI"/>
    <property type="match status" value="1"/>
</dbReference>
<protein>
    <submittedName>
        <fullName evidence="6">HTH-type transcriptional regulator EthR</fullName>
    </submittedName>
</protein>
<evidence type="ECO:0000256" key="4">
    <source>
        <dbReference type="PROSITE-ProRule" id="PRU00335"/>
    </source>
</evidence>
<evidence type="ECO:0000313" key="7">
    <source>
        <dbReference type="Proteomes" id="UP000763557"/>
    </source>
</evidence>
<dbReference type="PANTHER" id="PTHR30055">
    <property type="entry name" value="HTH-TYPE TRANSCRIPTIONAL REGULATOR RUTR"/>
    <property type="match status" value="1"/>
</dbReference>
<dbReference type="Proteomes" id="UP000763557">
    <property type="component" value="Unassembled WGS sequence"/>
</dbReference>
<dbReference type="Pfam" id="PF00440">
    <property type="entry name" value="TetR_N"/>
    <property type="match status" value="1"/>
</dbReference>
<dbReference type="PRINTS" id="PR00455">
    <property type="entry name" value="HTHTETR"/>
</dbReference>
<keyword evidence="7" id="KW-1185">Reference proteome</keyword>
<dbReference type="Gene3D" id="1.10.357.10">
    <property type="entry name" value="Tetracycline Repressor, domain 2"/>
    <property type="match status" value="1"/>
</dbReference>
<gene>
    <name evidence="6" type="ORF">GC106_77200</name>
</gene>
<accession>A0ABX2FGF0</accession>
<feature type="DNA-binding region" description="H-T-H motif" evidence="4">
    <location>
        <begin position="37"/>
        <end position="56"/>
    </location>
</feature>
<dbReference type="InterPro" id="IPR001647">
    <property type="entry name" value="HTH_TetR"/>
</dbReference>
<evidence type="ECO:0000313" key="6">
    <source>
        <dbReference type="EMBL" id="NRN70450.1"/>
    </source>
</evidence>
<dbReference type="PROSITE" id="PS50977">
    <property type="entry name" value="HTH_TETR_2"/>
    <property type="match status" value="1"/>
</dbReference>
<evidence type="ECO:0000259" key="5">
    <source>
        <dbReference type="PROSITE" id="PS50977"/>
    </source>
</evidence>
<comment type="caution">
    <text evidence="6">The sequence shown here is derived from an EMBL/GenBank/DDBJ whole genome shotgun (WGS) entry which is preliminary data.</text>
</comment>
<evidence type="ECO:0000256" key="3">
    <source>
        <dbReference type="ARBA" id="ARBA00023163"/>
    </source>
</evidence>
<keyword evidence="1" id="KW-0805">Transcription regulation</keyword>
<dbReference type="PROSITE" id="PS01081">
    <property type="entry name" value="HTH_TETR_1"/>
    <property type="match status" value="1"/>
</dbReference>
<evidence type="ECO:0000256" key="2">
    <source>
        <dbReference type="ARBA" id="ARBA00023125"/>
    </source>
</evidence>
<dbReference type="InterPro" id="IPR009057">
    <property type="entry name" value="Homeodomain-like_sf"/>
</dbReference>
<dbReference type="InterPro" id="IPR050109">
    <property type="entry name" value="HTH-type_TetR-like_transc_reg"/>
</dbReference>
<dbReference type="RefSeq" id="WP_173141566.1">
    <property type="nucleotide sequence ID" value="NZ_CBCSGW010000048.1"/>
</dbReference>
<dbReference type="SUPFAM" id="SSF46689">
    <property type="entry name" value="Homeodomain-like"/>
    <property type="match status" value="1"/>
</dbReference>
<evidence type="ECO:0000256" key="1">
    <source>
        <dbReference type="ARBA" id="ARBA00023015"/>
    </source>
</evidence>
<organism evidence="6 7">
    <name type="scientific">Kibdelosporangium persicum</name>
    <dbReference type="NCBI Taxonomy" id="2698649"/>
    <lineage>
        <taxon>Bacteria</taxon>
        <taxon>Bacillati</taxon>
        <taxon>Actinomycetota</taxon>
        <taxon>Actinomycetes</taxon>
        <taxon>Pseudonocardiales</taxon>
        <taxon>Pseudonocardiaceae</taxon>
        <taxon>Kibdelosporangium</taxon>
    </lineage>
</organism>
<keyword evidence="2 4" id="KW-0238">DNA-binding</keyword>
<reference evidence="6 7" key="1">
    <citation type="submission" date="2020-01" db="EMBL/GenBank/DDBJ databases">
        <title>Kibdelosporangium persica a novel Actinomycetes from a hot desert in Iran.</title>
        <authorList>
            <person name="Safaei N."/>
            <person name="Zaburannyi N."/>
            <person name="Mueller R."/>
            <person name="Wink J."/>
        </authorList>
    </citation>
    <scope>NUCLEOTIDE SEQUENCE [LARGE SCALE GENOMIC DNA]</scope>
    <source>
        <strain evidence="6 7">4NS15</strain>
    </source>
</reference>
<dbReference type="Gene3D" id="1.10.10.60">
    <property type="entry name" value="Homeodomain-like"/>
    <property type="match status" value="1"/>
</dbReference>
<sequence length="201" mass="22180">MAGSRARQRTEAPERRRGDLLDAALAIVVDKGVTRLTVDEVVARAEVAKGTFYLYFRSKEQLITALQDRFVDDLTALQRAELDQIDAGDWLGRLLCWMESSLRGYLAHARLHDALFHHSQHGHEADLATNSHAALLAEILEAGTAAGDFALSTPRTAAVLLYNVMHGSAHYLVEQAERSPDLVEAVIAESLTLCRRYVDGT</sequence>